<evidence type="ECO:0000313" key="4">
    <source>
        <dbReference type="EMBL" id="RAW35523.1"/>
    </source>
</evidence>
<dbReference type="Proteomes" id="UP000760860">
    <property type="component" value="Unassembled WGS sequence"/>
</dbReference>
<evidence type="ECO:0000313" key="2">
    <source>
        <dbReference type="EMBL" id="KAG2951632.1"/>
    </source>
</evidence>
<dbReference type="OrthoDB" id="110144at2759"/>
<evidence type="ECO:0000256" key="1">
    <source>
        <dbReference type="SAM" id="SignalP"/>
    </source>
</evidence>
<dbReference type="VEuPathDB" id="FungiDB:PC110_g8200"/>
<evidence type="ECO:0000313" key="5">
    <source>
        <dbReference type="Proteomes" id="UP000251314"/>
    </source>
</evidence>
<dbReference type="EMBL" id="RCMV01000066">
    <property type="protein sequence ID" value="KAG3226127.1"/>
    <property type="molecule type" value="Genomic_DNA"/>
</dbReference>
<dbReference type="PANTHER" id="PTHR46586:SF3">
    <property type="entry name" value="ANKYRIN REPEAT-CONTAINING PROTEIN"/>
    <property type="match status" value="1"/>
</dbReference>
<feature type="signal peptide" evidence="1">
    <location>
        <begin position="1"/>
        <end position="17"/>
    </location>
</feature>
<reference evidence="2" key="2">
    <citation type="submission" date="2018-10" db="EMBL/GenBank/DDBJ databases">
        <title>Effector identification in a new, highly contiguous assembly of the strawberry crown rot pathogen Phytophthora cactorum.</title>
        <authorList>
            <person name="Armitage A.D."/>
            <person name="Nellist C.F."/>
            <person name="Bates H."/>
            <person name="Vickerstaff R.J."/>
            <person name="Harrison R.J."/>
        </authorList>
    </citation>
    <scope>NUCLEOTIDE SEQUENCE</scope>
    <source>
        <strain evidence="2">4040</strain>
        <strain evidence="3">P421</strain>
    </source>
</reference>
<dbReference type="AlphaFoldDB" id="A0A329SFC4"/>
<feature type="chain" id="PRO_5039985855" description="Ankyrin repeat-containing domain" evidence="1">
    <location>
        <begin position="18"/>
        <end position="150"/>
    </location>
</feature>
<dbReference type="EMBL" id="RCMK01000049">
    <property type="protein sequence ID" value="KAG2951632.1"/>
    <property type="molecule type" value="Genomic_DNA"/>
</dbReference>
<evidence type="ECO:0008006" key="6">
    <source>
        <dbReference type="Google" id="ProtNLM"/>
    </source>
</evidence>
<dbReference type="Proteomes" id="UP000736787">
    <property type="component" value="Unassembled WGS sequence"/>
</dbReference>
<dbReference type="EMBL" id="MJFZ01000166">
    <property type="protein sequence ID" value="RAW35523.1"/>
    <property type="molecule type" value="Genomic_DNA"/>
</dbReference>
<accession>A0A329SFC4</accession>
<keyword evidence="5" id="KW-1185">Reference proteome</keyword>
<comment type="caution">
    <text evidence="4">The sequence shown here is derived from an EMBL/GenBank/DDBJ whole genome shotgun (WGS) entry which is preliminary data.</text>
</comment>
<proteinExistence type="predicted"/>
<gene>
    <name evidence="4" type="ORF">PC110_g8200</name>
    <name evidence="2" type="ORF">PC117_g3449</name>
    <name evidence="3" type="ORF">PC129_g3295</name>
</gene>
<dbReference type="InterPro" id="IPR052050">
    <property type="entry name" value="SecEffector_AnkRepeat"/>
</dbReference>
<evidence type="ECO:0000313" key="3">
    <source>
        <dbReference type="EMBL" id="KAG3226127.1"/>
    </source>
</evidence>
<dbReference type="STRING" id="29920.A0A329SFC4"/>
<reference evidence="4 5" key="1">
    <citation type="submission" date="2018-01" db="EMBL/GenBank/DDBJ databases">
        <title>Draft genome of the strawberry crown rot pathogen Phytophthora cactorum.</title>
        <authorList>
            <person name="Armitage A.D."/>
            <person name="Lysoe E."/>
            <person name="Nellist C.F."/>
            <person name="Harrison R.J."/>
            <person name="Brurberg M.B."/>
        </authorList>
    </citation>
    <scope>NUCLEOTIDE SEQUENCE [LARGE SCALE GENOMIC DNA]</scope>
    <source>
        <strain evidence="4 5">10300</strain>
    </source>
</reference>
<dbReference type="Gene3D" id="1.25.40.20">
    <property type="entry name" value="Ankyrin repeat-containing domain"/>
    <property type="match status" value="1"/>
</dbReference>
<dbReference type="InterPro" id="IPR036770">
    <property type="entry name" value="Ankyrin_rpt-contain_sf"/>
</dbReference>
<dbReference type="PANTHER" id="PTHR46586">
    <property type="entry name" value="ANKYRIN REPEAT-CONTAINING PROTEIN"/>
    <property type="match status" value="1"/>
</dbReference>
<protein>
    <recommendedName>
        <fullName evidence="6">Ankyrin repeat-containing domain</fullName>
    </recommendedName>
</protein>
<dbReference type="Proteomes" id="UP000251314">
    <property type="component" value="Unassembled WGS sequence"/>
</dbReference>
<keyword evidence="1" id="KW-0732">Signal</keyword>
<sequence length="150" mass="17007">MLLQVVALVVLPHPSIAANAHVGPLICQYLGPSPHLSLHKAATYGSIPLLEWIWDASATSVSSRISRWTLCNFLRSEPYYTEYEFREGVRVASRLGDLVMVQWVLDHFQGFEIPSEVVTEAAKNGHLSVVKFLWEHDQGHAYRHEVNKWS</sequence>
<name>A0A329SFC4_9STRA</name>
<dbReference type="SUPFAM" id="SSF140860">
    <property type="entry name" value="Pseudo ankyrin repeat-like"/>
    <property type="match status" value="1"/>
</dbReference>
<organism evidence="4 5">
    <name type="scientific">Phytophthora cactorum</name>
    <dbReference type="NCBI Taxonomy" id="29920"/>
    <lineage>
        <taxon>Eukaryota</taxon>
        <taxon>Sar</taxon>
        <taxon>Stramenopiles</taxon>
        <taxon>Oomycota</taxon>
        <taxon>Peronosporomycetes</taxon>
        <taxon>Peronosporales</taxon>
        <taxon>Peronosporaceae</taxon>
        <taxon>Phytophthora</taxon>
    </lineage>
</organism>